<dbReference type="Proteomes" id="UP000015241">
    <property type="component" value="Unassembled WGS sequence"/>
</dbReference>
<name>S8DNB8_FOMSC</name>
<dbReference type="InParanoid" id="S8DNB8"/>
<evidence type="ECO:0000256" key="1">
    <source>
        <dbReference type="SAM" id="MobiDB-lite"/>
    </source>
</evidence>
<proteinExistence type="predicted"/>
<feature type="region of interest" description="Disordered" evidence="1">
    <location>
        <begin position="61"/>
        <end position="87"/>
    </location>
</feature>
<feature type="non-terminal residue" evidence="2">
    <location>
        <position position="1"/>
    </location>
</feature>
<dbReference type="GO" id="GO:0003676">
    <property type="term" value="F:nucleic acid binding"/>
    <property type="evidence" value="ECO:0007669"/>
    <property type="project" value="InterPro"/>
</dbReference>
<dbReference type="HOGENOM" id="CLU_005726_8_0_1"/>
<protein>
    <recommendedName>
        <fullName evidence="4">Tc1-like transposase DDE domain-containing protein</fullName>
    </recommendedName>
</protein>
<dbReference type="OrthoDB" id="6511194at2759"/>
<evidence type="ECO:0000313" key="2">
    <source>
        <dbReference type="EMBL" id="EPS94866.1"/>
    </source>
</evidence>
<dbReference type="EMBL" id="KE504221">
    <property type="protein sequence ID" value="EPS94866.1"/>
    <property type="molecule type" value="Genomic_DNA"/>
</dbReference>
<dbReference type="Gene3D" id="3.30.420.10">
    <property type="entry name" value="Ribonuclease H-like superfamily/Ribonuclease H"/>
    <property type="match status" value="1"/>
</dbReference>
<sequence length="87" mass="10329">RRLLYNEPDSRDASVESLAQLHCKKRGYTDILLPRFYCDLNPIEQCWGYAKRKYREYPPSSLEADLERNVSTAMDTPRRTSRSHHVR</sequence>
<keyword evidence="3" id="KW-1185">Reference proteome</keyword>
<evidence type="ECO:0000313" key="3">
    <source>
        <dbReference type="Proteomes" id="UP000015241"/>
    </source>
</evidence>
<gene>
    <name evidence="2" type="ORF">FOMPIDRAFT_1133601</name>
</gene>
<evidence type="ECO:0008006" key="4">
    <source>
        <dbReference type="Google" id="ProtNLM"/>
    </source>
</evidence>
<accession>S8DNB8</accession>
<dbReference type="InterPro" id="IPR036397">
    <property type="entry name" value="RNaseH_sf"/>
</dbReference>
<dbReference type="AlphaFoldDB" id="S8DNB8"/>
<reference evidence="2 3" key="1">
    <citation type="journal article" date="2012" name="Science">
        <title>The Paleozoic origin of enzymatic lignin decomposition reconstructed from 31 fungal genomes.</title>
        <authorList>
            <person name="Floudas D."/>
            <person name="Binder M."/>
            <person name="Riley R."/>
            <person name="Barry K."/>
            <person name="Blanchette R.A."/>
            <person name="Henrissat B."/>
            <person name="Martinez A.T."/>
            <person name="Otillar R."/>
            <person name="Spatafora J.W."/>
            <person name="Yadav J.S."/>
            <person name="Aerts A."/>
            <person name="Benoit I."/>
            <person name="Boyd A."/>
            <person name="Carlson A."/>
            <person name="Copeland A."/>
            <person name="Coutinho P.M."/>
            <person name="de Vries R.P."/>
            <person name="Ferreira P."/>
            <person name="Findley K."/>
            <person name="Foster B."/>
            <person name="Gaskell J."/>
            <person name="Glotzer D."/>
            <person name="Gorecki P."/>
            <person name="Heitman J."/>
            <person name="Hesse C."/>
            <person name="Hori C."/>
            <person name="Igarashi K."/>
            <person name="Jurgens J.A."/>
            <person name="Kallen N."/>
            <person name="Kersten P."/>
            <person name="Kohler A."/>
            <person name="Kuees U."/>
            <person name="Kumar T.K.A."/>
            <person name="Kuo A."/>
            <person name="LaButti K."/>
            <person name="Larrondo L.F."/>
            <person name="Lindquist E."/>
            <person name="Ling A."/>
            <person name="Lombard V."/>
            <person name="Lucas S."/>
            <person name="Lundell T."/>
            <person name="Martin R."/>
            <person name="McLaughlin D.J."/>
            <person name="Morgenstern I."/>
            <person name="Morin E."/>
            <person name="Murat C."/>
            <person name="Nagy L.G."/>
            <person name="Nolan M."/>
            <person name="Ohm R.A."/>
            <person name="Patyshakuliyeva A."/>
            <person name="Rokas A."/>
            <person name="Ruiz-Duenas F.J."/>
            <person name="Sabat G."/>
            <person name="Salamov A."/>
            <person name="Samejima M."/>
            <person name="Schmutz J."/>
            <person name="Slot J.C."/>
            <person name="St John F."/>
            <person name="Stenlid J."/>
            <person name="Sun H."/>
            <person name="Sun S."/>
            <person name="Syed K."/>
            <person name="Tsang A."/>
            <person name="Wiebenga A."/>
            <person name="Young D."/>
            <person name="Pisabarro A."/>
            <person name="Eastwood D.C."/>
            <person name="Martin F."/>
            <person name="Cullen D."/>
            <person name="Grigoriev I.V."/>
            <person name="Hibbett D.S."/>
        </authorList>
    </citation>
    <scope>NUCLEOTIDE SEQUENCE</scope>
    <source>
        <strain evidence="3">FP-58527</strain>
    </source>
</reference>
<organism evidence="2 3">
    <name type="scientific">Fomitopsis schrenkii</name>
    <name type="common">Brown rot fungus</name>
    <dbReference type="NCBI Taxonomy" id="2126942"/>
    <lineage>
        <taxon>Eukaryota</taxon>
        <taxon>Fungi</taxon>
        <taxon>Dikarya</taxon>
        <taxon>Basidiomycota</taxon>
        <taxon>Agaricomycotina</taxon>
        <taxon>Agaricomycetes</taxon>
        <taxon>Polyporales</taxon>
        <taxon>Fomitopsis</taxon>
    </lineage>
</organism>